<dbReference type="PROSITE" id="PS51257">
    <property type="entry name" value="PROKAR_LIPOPROTEIN"/>
    <property type="match status" value="1"/>
</dbReference>
<dbReference type="NCBIfam" id="NF033564">
    <property type="entry name" value="transpos_ISAs1"/>
    <property type="match status" value="1"/>
</dbReference>
<dbReference type="Pfam" id="PF01609">
    <property type="entry name" value="DDE_Tnp_1"/>
    <property type="match status" value="1"/>
</dbReference>
<dbReference type="RefSeq" id="WP_121855325.1">
    <property type="nucleotide sequence ID" value="NZ_ML064882.1"/>
</dbReference>
<comment type="caution">
    <text evidence="3">The sequence shown here is derived from an EMBL/GenBank/DDBJ whole genome shotgun (WGS) entry which is preliminary data.</text>
</comment>
<evidence type="ECO:0000259" key="2">
    <source>
        <dbReference type="Pfam" id="PF13808"/>
    </source>
</evidence>
<organism evidence="3 4">
    <name type="scientific">Parashewanella spongiae</name>
    <dbReference type="NCBI Taxonomy" id="342950"/>
    <lineage>
        <taxon>Bacteria</taxon>
        <taxon>Pseudomonadati</taxon>
        <taxon>Pseudomonadota</taxon>
        <taxon>Gammaproteobacteria</taxon>
        <taxon>Alteromonadales</taxon>
        <taxon>Shewanellaceae</taxon>
        <taxon>Parashewanella</taxon>
    </lineage>
</organism>
<sequence length="290" mass="33581">MSRTLHHPLINIITITLCAVICGCDNFNAIEEYGKSKKKWFETFLDMPHGVPSHDTFNDVLNRLCPKAFHATFIAWAQHLCTIDEDIIPLDGKTLRRTLDKVNEVPAIHIVNAWSVKNNLCLGQMKVDGKSNEITAIPKLLELLDIKGATITTDAMGCQFKIADKIIEKKANYIFALKGSQGEFFEDIKLFLDTELESRFKKIHYDMFEEVDKDHGRIEQRKVWVTSDVEWLRKRHSRWSSLNSIVVVESTREQKGIEKTMERRYYISSHLKPKAEFISNAIRSHWFVEN</sequence>
<dbReference type="GO" id="GO:0003677">
    <property type="term" value="F:DNA binding"/>
    <property type="evidence" value="ECO:0007669"/>
    <property type="project" value="InterPro"/>
</dbReference>
<reference evidence="3 4" key="1">
    <citation type="submission" date="2018-09" db="EMBL/GenBank/DDBJ databases">
        <title>Phylogeny of the Shewanellaceae, and recommendation for two new genera, Pseudoshewanella and Parashewanella.</title>
        <authorList>
            <person name="Wang G."/>
        </authorList>
    </citation>
    <scope>NUCLEOTIDE SEQUENCE [LARGE SCALE GENOMIC DNA]</scope>
    <source>
        <strain evidence="3 4">KCTC 22492</strain>
    </source>
</reference>
<dbReference type="Proteomes" id="UP000273022">
    <property type="component" value="Unassembled WGS sequence"/>
</dbReference>
<dbReference type="InterPro" id="IPR051698">
    <property type="entry name" value="Transposase_11-like"/>
</dbReference>
<dbReference type="EMBL" id="QYYH01000300">
    <property type="protein sequence ID" value="RJY00036.1"/>
    <property type="molecule type" value="Genomic_DNA"/>
</dbReference>
<feature type="domain" description="Transposase IS4-like" evidence="1">
    <location>
        <begin position="85"/>
        <end position="290"/>
    </location>
</feature>
<dbReference type="Pfam" id="PF13808">
    <property type="entry name" value="DDE_Tnp_1_assoc"/>
    <property type="match status" value="1"/>
</dbReference>
<name>A0A3A6SNC2_9GAMM</name>
<feature type="domain" description="H repeat-associated protein N-terminal" evidence="2">
    <location>
        <begin position="3"/>
        <end position="77"/>
    </location>
</feature>
<accession>A0A3A6SNC2</accession>
<evidence type="ECO:0000313" key="3">
    <source>
        <dbReference type="EMBL" id="RJY00036.1"/>
    </source>
</evidence>
<dbReference type="InterPro" id="IPR047647">
    <property type="entry name" value="ISAs1_transpos"/>
</dbReference>
<feature type="non-terminal residue" evidence="3">
    <location>
        <position position="290"/>
    </location>
</feature>
<dbReference type="InterPro" id="IPR002559">
    <property type="entry name" value="Transposase_11"/>
</dbReference>
<keyword evidence="4" id="KW-1185">Reference proteome</keyword>
<dbReference type="AlphaFoldDB" id="A0A3A6SNC2"/>
<dbReference type="GO" id="GO:0004803">
    <property type="term" value="F:transposase activity"/>
    <property type="evidence" value="ECO:0007669"/>
    <property type="project" value="InterPro"/>
</dbReference>
<proteinExistence type="predicted"/>
<evidence type="ECO:0000259" key="1">
    <source>
        <dbReference type="Pfam" id="PF01609"/>
    </source>
</evidence>
<gene>
    <name evidence="3" type="ORF">D5R81_20205</name>
</gene>
<dbReference type="PANTHER" id="PTHR30298">
    <property type="entry name" value="H REPEAT-ASSOCIATED PREDICTED TRANSPOSASE"/>
    <property type="match status" value="1"/>
</dbReference>
<dbReference type="GO" id="GO:0006313">
    <property type="term" value="P:DNA transposition"/>
    <property type="evidence" value="ECO:0007669"/>
    <property type="project" value="InterPro"/>
</dbReference>
<evidence type="ECO:0000313" key="4">
    <source>
        <dbReference type="Proteomes" id="UP000273022"/>
    </source>
</evidence>
<dbReference type="PANTHER" id="PTHR30298:SF0">
    <property type="entry name" value="PROTEIN YBFL-RELATED"/>
    <property type="match status" value="1"/>
</dbReference>
<dbReference type="InterPro" id="IPR032806">
    <property type="entry name" value="YbfD_N"/>
</dbReference>
<protein>
    <submittedName>
        <fullName evidence="3">ISAs1 family transposase</fullName>
    </submittedName>
</protein>